<gene>
    <name evidence="2" type="ORF">NC799_08730</name>
</gene>
<evidence type="ECO:0000313" key="3">
    <source>
        <dbReference type="Proteomes" id="UP001145069"/>
    </source>
</evidence>
<dbReference type="Pfam" id="PF08378">
    <property type="entry name" value="NERD"/>
    <property type="match status" value="1"/>
</dbReference>
<protein>
    <submittedName>
        <fullName evidence="2">NERD domain-containing protein</fullName>
    </submittedName>
</protein>
<evidence type="ECO:0000313" key="2">
    <source>
        <dbReference type="EMBL" id="MDC3417007.1"/>
    </source>
</evidence>
<dbReference type="EMBL" id="JAMQKC010000005">
    <property type="protein sequence ID" value="MDC3417007.1"/>
    <property type="molecule type" value="Genomic_DNA"/>
</dbReference>
<accession>A0A9X4AEK0</accession>
<reference evidence="2" key="1">
    <citation type="submission" date="2022-06" db="EMBL/GenBank/DDBJ databases">
        <title>Aquibacillus sp. a new bacterium isolated from soil saline samples.</title>
        <authorList>
            <person name="Galisteo C."/>
            <person name="De La Haba R."/>
            <person name="Sanchez-Porro C."/>
            <person name="Ventosa A."/>
        </authorList>
    </citation>
    <scope>NUCLEOTIDE SEQUENCE</scope>
    <source>
        <strain evidence="2">3ASR75-54</strain>
    </source>
</reference>
<comment type="caution">
    <text evidence="2">The sequence shown here is derived from an EMBL/GenBank/DDBJ whole genome shotgun (WGS) entry which is preliminary data.</text>
</comment>
<dbReference type="AlphaFoldDB" id="A0A9X4AEK0"/>
<dbReference type="Proteomes" id="UP001145069">
    <property type="component" value="Unassembled WGS sequence"/>
</dbReference>
<feature type="domain" description="NERD" evidence="1">
    <location>
        <begin position="37"/>
        <end position="148"/>
    </location>
</feature>
<dbReference type="PROSITE" id="PS50965">
    <property type="entry name" value="NERD"/>
    <property type="match status" value="1"/>
</dbReference>
<evidence type="ECO:0000259" key="1">
    <source>
        <dbReference type="PROSITE" id="PS50965"/>
    </source>
</evidence>
<keyword evidence="3" id="KW-1185">Reference proteome</keyword>
<proteinExistence type="predicted"/>
<dbReference type="InterPro" id="IPR011528">
    <property type="entry name" value="NERD"/>
</dbReference>
<name>A0A9X4AEK0_9BACI</name>
<sequence length="304" mass="35982">MLLKPRFESEELLINRSLDRRSQLQEKERFHYLNLEKGYEGEVTFDLLIENLQPEMFIINDLLLEISGSYFQIDTVIIRQGNVLLIDIKNYQGDCYLESDNMYSVATSREYKNPVNQLKRSTVLFRQLLQNLNQNFLVESSLLFINSEFTLYQAPMDQPIILPTQINGFIRDLNNTSSTLNDSHKNLAQKLLSLHKTKNPFTNIPEYAYDKLQKGMYCKKCGSFIFVYRKPHFICNQCGEHEKLESAIMRNVREYELLFPNDKITTQKIYDWCRVDLNKRTFARVLNKNYKPYGHTRGTYYKVE</sequence>
<organism evidence="2 3">
    <name type="scientific">Aquibacillus salsiterrae</name>
    <dbReference type="NCBI Taxonomy" id="2950439"/>
    <lineage>
        <taxon>Bacteria</taxon>
        <taxon>Bacillati</taxon>
        <taxon>Bacillota</taxon>
        <taxon>Bacilli</taxon>
        <taxon>Bacillales</taxon>
        <taxon>Bacillaceae</taxon>
        <taxon>Aquibacillus</taxon>
    </lineage>
</organism>